<evidence type="ECO:0000259" key="8">
    <source>
        <dbReference type="Pfam" id="PF15311"/>
    </source>
</evidence>
<protein>
    <submittedName>
        <fullName evidence="10">HYLS1_C domain-containing protein</fullName>
    </submittedName>
</protein>
<keyword evidence="4" id="KW-0963">Cytoplasm</keyword>
<keyword evidence="6" id="KW-0206">Cytoskeleton</keyword>
<evidence type="ECO:0000256" key="1">
    <source>
        <dbReference type="ARBA" id="ARBA00004114"/>
    </source>
</evidence>
<organism evidence="9 10">
    <name type="scientific">Strongyloides venezuelensis</name>
    <name type="common">Threadworm</name>
    <dbReference type="NCBI Taxonomy" id="75913"/>
    <lineage>
        <taxon>Eukaryota</taxon>
        <taxon>Metazoa</taxon>
        <taxon>Ecdysozoa</taxon>
        <taxon>Nematoda</taxon>
        <taxon>Chromadorea</taxon>
        <taxon>Rhabditida</taxon>
        <taxon>Tylenchina</taxon>
        <taxon>Panagrolaimomorpha</taxon>
        <taxon>Strongyloidoidea</taxon>
        <taxon>Strongyloididae</taxon>
        <taxon>Strongyloides</taxon>
    </lineage>
</organism>
<dbReference type="GO" id="GO:0005814">
    <property type="term" value="C:centriole"/>
    <property type="evidence" value="ECO:0007669"/>
    <property type="project" value="UniProtKB-SubCell"/>
</dbReference>
<dbReference type="PANTHER" id="PTHR34174">
    <property type="entry name" value="HYDROLETHALUS SYNDROME PROTEIN 1"/>
    <property type="match status" value="1"/>
</dbReference>
<evidence type="ECO:0000313" key="10">
    <source>
        <dbReference type="WBParaSite" id="SVE_0572000.1"/>
    </source>
</evidence>
<dbReference type="AlphaFoldDB" id="A0A0K0FA67"/>
<keyword evidence="5" id="KW-0970">Cilium biogenesis/degradation</keyword>
<dbReference type="InterPro" id="IPR052319">
    <property type="entry name" value="Centriolar_ciliogenesis_assoc"/>
</dbReference>
<dbReference type="STRING" id="75913.A0A0K0FA67"/>
<keyword evidence="9" id="KW-1185">Reference proteome</keyword>
<evidence type="ECO:0000256" key="4">
    <source>
        <dbReference type="ARBA" id="ARBA00022490"/>
    </source>
</evidence>
<evidence type="ECO:0000256" key="5">
    <source>
        <dbReference type="ARBA" id="ARBA00022794"/>
    </source>
</evidence>
<reference evidence="9" key="1">
    <citation type="submission" date="2014-07" db="EMBL/GenBank/DDBJ databases">
        <authorList>
            <person name="Martin A.A"/>
            <person name="De Silva N."/>
        </authorList>
    </citation>
    <scope>NUCLEOTIDE SEQUENCE</scope>
</reference>
<keyword evidence="7" id="KW-0966">Cell projection</keyword>
<feature type="domain" description="Centriolar and ciliogenesis-associated protein HYLS1 C-terminal" evidence="8">
    <location>
        <begin position="203"/>
        <end position="247"/>
    </location>
</feature>
<evidence type="ECO:0000256" key="2">
    <source>
        <dbReference type="ARBA" id="ARBA00004138"/>
    </source>
</evidence>
<name>A0A0K0FA67_STRVS</name>
<dbReference type="InterPro" id="IPR027918">
    <property type="entry name" value="HYLS1_C_dom"/>
</dbReference>
<comment type="subcellular location">
    <subcellularLocation>
        <location evidence="2">Cell projection</location>
        <location evidence="2">Cilium</location>
    </subcellularLocation>
    <subcellularLocation>
        <location evidence="1">Cytoplasm</location>
        <location evidence="1">Cytoskeleton</location>
        <location evidence="1">Microtubule organizing center</location>
        <location evidence="1">Centrosome</location>
        <location evidence="1">Centriole</location>
    </subcellularLocation>
</comment>
<comment type="similarity">
    <text evidence="3">Belongs to the HYLS1 family.</text>
</comment>
<dbReference type="WBParaSite" id="SVE_0572000.1">
    <property type="protein sequence ID" value="SVE_0572000.1"/>
    <property type="gene ID" value="SVE_0572000"/>
</dbReference>
<proteinExistence type="inferred from homology"/>
<dbReference type="GO" id="GO:0060271">
    <property type="term" value="P:cilium assembly"/>
    <property type="evidence" value="ECO:0007669"/>
    <property type="project" value="TreeGrafter"/>
</dbReference>
<evidence type="ECO:0000256" key="6">
    <source>
        <dbReference type="ARBA" id="ARBA00023212"/>
    </source>
</evidence>
<dbReference type="GO" id="GO:0097730">
    <property type="term" value="C:non-motile cilium"/>
    <property type="evidence" value="ECO:0007669"/>
    <property type="project" value="TreeGrafter"/>
</dbReference>
<sequence length="264" mass="30834">MANNQMATLQQYTVEDVEAVLSEMGYTMEKDLLYDLVEALNDAEADNYKIPGTDRSMFLDLNINEENLKNDLNPFKTLENARSKRDLLTTPSRNSPYKSYENYHNLLTNPGYSHEYDALIDKGYDTLNKIYEEIKIYDEKIAELASENPQEALSSRSSISSHNITPITDEQILVESSRFASRKVSDLSPCLRYKGEPEPGRLHYQHDPVKRYHTYKKEWDKQPPPGEQKRLSLRWKVREMMLKKNIPIYKYSSSVRPPNPEWKK</sequence>
<reference evidence="10" key="2">
    <citation type="submission" date="2015-08" db="UniProtKB">
        <authorList>
            <consortium name="WormBaseParasite"/>
        </authorList>
    </citation>
    <scope>IDENTIFICATION</scope>
</reference>
<evidence type="ECO:0000256" key="7">
    <source>
        <dbReference type="ARBA" id="ARBA00023273"/>
    </source>
</evidence>
<accession>A0A0K0FA67</accession>
<evidence type="ECO:0000256" key="3">
    <source>
        <dbReference type="ARBA" id="ARBA00010091"/>
    </source>
</evidence>
<dbReference type="Pfam" id="PF15311">
    <property type="entry name" value="HYLS1_C"/>
    <property type="match status" value="1"/>
</dbReference>
<dbReference type="PANTHER" id="PTHR34174:SF1">
    <property type="entry name" value="CENTRIOLAR AND CILIOGENESIS-ASSOCIATED PROTEIN HYLS1"/>
    <property type="match status" value="1"/>
</dbReference>
<evidence type="ECO:0000313" key="9">
    <source>
        <dbReference type="Proteomes" id="UP000035680"/>
    </source>
</evidence>
<dbReference type="Proteomes" id="UP000035680">
    <property type="component" value="Unassembled WGS sequence"/>
</dbReference>